<name>A0A5B7DKI9_PORTR</name>
<feature type="transmembrane region" description="Helical" evidence="1">
    <location>
        <begin position="84"/>
        <end position="105"/>
    </location>
</feature>
<dbReference type="OrthoDB" id="27601at2759"/>
<dbReference type="Proteomes" id="UP000324222">
    <property type="component" value="Unassembled WGS sequence"/>
</dbReference>
<keyword evidence="1" id="KW-1133">Transmembrane helix</keyword>
<keyword evidence="1" id="KW-0472">Membrane</keyword>
<keyword evidence="1" id="KW-0812">Transmembrane</keyword>
<sequence>MQFLCVCVRRDEWLICTCSLGVGECSEGLCFPDRTCCTGGVGLREVPLCIPAQQFIEHMKVLQSFKKGVTYTFCCTPRLTSCQVVVILTLLQIVWLCLAGFFIYLPVPQM</sequence>
<gene>
    <name evidence="2" type="ORF">E2C01_014657</name>
</gene>
<protein>
    <submittedName>
        <fullName evidence="2">Uncharacterized protein</fullName>
    </submittedName>
</protein>
<evidence type="ECO:0000313" key="2">
    <source>
        <dbReference type="EMBL" id="MPC21665.1"/>
    </source>
</evidence>
<comment type="caution">
    <text evidence="2">The sequence shown here is derived from an EMBL/GenBank/DDBJ whole genome shotgun (WGS) entry which is preliminary data.</text>
</comment>
<accession>A0A5B7DKI9</accession>
<reference evidence="2 3" key="1">
    <citation type="submission" date="2019-05" db="EMBL/GenBank/DDBJ databases">
        <title>Another draft genome of Portunus trituberculatus and its Hox gene families provides insights of decapod evolution.</title>
        <authorList>
            <person name="Jeong J.-H."/>
            <person name="Song I."/>
            <person name="Kim S."/>
            <person name="Choi T."/>
            <person name="Kim D."/>
            <person name="Ryu S."/>
            <person name="Kim W."/>
        </authorList>
    </citation>
    <scope>NUCLEOTIDE SEQUENCE [LARGE SCALE GENOMIC DNA]</scope>
    <source>
        <tissue evidence="2">Muscle</tissue>
    </source>
</reference>
<evidence type="ECO:0000313" key="3">
    <source>
        <dbReference type="Proteomes" id="UP000324222"/>
    </source>
</evidence>
<organism evidence="2 3">
    <name type="scientific">Portunus trituberculatus</name>
    <name type="common">Swimming crab</name>
    <name type="synonym">Neptunus trituberculatus</name>
    <dbReference type="NCBI Taxonomy" id="210409"/>
    <lineage>
        <taxon>Eukaryota</taxon>
        <taxon>Metazoa</taxon>
        <taxon>Ecdysozoa</taxon>
        <taxon>Arthropoda</taxon>
        <taxon>Crustacea</taxon>
        <taxon>Multicrustacea</taxon>
        <taxon>Malacostraca</taxon>
        <taxon>Eumalacostraca</taxon>
        <taxon>Eucarida</taxon>
        <taxon>Decapoda</taxon>
        <taxon>Pleocyemata</taxon>
        <taxon>Brachyura</taxon>
        <taxon>Eubrachyura</taxon>
        <taxon>Portunoidea</taxon>
        <taxon>Portunidae</taxon>
        <taxon>Portuninae</taxon>
        <taxon>Portunus</taxon>
    </lineage>
</organism>
<evidence type="ECO:0000256" key="1">
    <source>
        <dbReference type="SAM" id="Phobius"/>
    </source>
</evidence>
<proteinExistence type="predicted"/>
<dbReference type="AlphaFoldDB" id="A0A5B7DKI9"/>
<keyword evidence="3" id="KW-1185">Reference proteome</keyword>
<dbReference type="EMBL" id="VSRR010001002">
    <property type="protein sequence ID" value="MPC21665.1"/>
    <property type="molecule type" value="Genomic_DNA"/>
</dbReference>